<accession>A0A0E9WGE0</accession>
<proteinExistence type="predicted"/>
<name>A0A0E9WGE0_ANGAN</name>
<sequence length="35" mass="4049">MFFETHSFRGADKRFSRELPPDYKEAGNSAGQQPF</sequence>
<reference evidence="2" key="2">
    <citation type="journal article" date="2015" name="Fish Shellfish Immunol.">
        <title>Early steps in the European eel (Anguilla anguilla)-Vibrio vulnificus interaction in the gills: Role of the RtxA13 toxin.</title>
        <authorList>
            <person name="Callol A."/>
            <person name="Pajuelo D."/>
            <person name="Ebbesson L."/>
            <person name="Teles M."/>
            <person name="MacKenzie S."/>
            <person name="Amaro C."/>
        </authorList>
    </citation>
    <scope>NUCLEOTIDE SEQUENCE</scope>
</reference>
<dbReference type="AlphaFoldDB" id="A0A0E9WGE0"/>
<protein>
    <submittedName>
        <fullName evidence="2">Uncharacterized protein</fullName>
    </submittedName>
</protein>
<feature type="compositionally biased region" description="Basic and acidic residues" evidence="1">
    <location>
        <begin position="1"/>
        <end position="25"/>
    </location>
</feature>
<organism evidence="2">
    <name type="scientific">Anguilla anguilla</name>
    <name type="common">European freshwater eel</name>
    <name type="synonym">Muraena anguilla</name>
    <dbReference type="NCBI Taxonomy" id="7936"/>
    <lineage>
        <taxon>Eukaryota</taxon>
        <taxon>Metazoa</taxon>
        <taxon>Chordata</taxon>
        <taxon>Craniata</taxon>
        <taxon>Vertebrata</taxon>
        <taxon>Euteleostomi</taxon>
        <taxon>Actinopterygii</taxon>
        <taxon>Neopterygii</taxon>
        <taxon>Teleostei</taxon>
        <taxon>Anguilliformes</taxon>
        <taxon>Anguillidae</taxon>
        <taxon>Anguilla</taxon>
    </lineage>
</organism>
<evidence type="ECO:0000256" key="1">
    <source>
        <dbReference type="SAM" id="MobiDB-lite"/>
    </source>
</evidence>
<feature type="region of interest" description="Disordered" evidence="1">
    <location>
        <begin position="1"/>
        <end position="35"/>
    </location>
</feature>
<dbReference type="EMBL" id="GBXM01019160">
    <property type="protein sequence ID" value="JAH89417.1"/>
    <property type="molecule type" value="Transcribed_RNA"/>
</dbReference>
<reference evidence="2" key="1">
    <citation type="submission" date="2014-11" db="EMBL/GenBank/DDBJ databases">
        <authorList>
            <person name="Amaro Gonzalez C."/>
        </authorList>
    </citation>
    <scope>NUCLEOTIDE SEQUENCE</scope>
</reference>
<evidence type="ECO:0000313" key="2">
    <source>
        <dbReference type="EMBL" id="JAH89417.1"/>
    </source>
</evidence>